<dbReference type="EMBL" id="JAAWWB010000038">
    <property type="protein sequence ID" value="KAG6737452.1"/>
    <property type="molecule type" value="Genomic_DNA"/>
</dbReference>
<keyword evidence="5" id="KW-1185">Reference proteome</keyword>
<dbReference type="InterPro" id="IPR001878">
    <property type="entry name" value="Znf_CCHC"/>
</dbReference>
<dbReference type="PROSITE" id="PS50158">
    <property type="entry name" value="ZF_CCHC"/>
    <property type="match status" value="1"/>
</dbReference>
<gene>
    <name evidence="4" type="ORF">POTOM_058974</name>
</gene>
<accession>A0A8X8C153</accession>
<evidence type="ECO:0000259" key="3">
    <source>
        <dbReference type="PROSITE" id="PS50158"/>
    </source>
</evidence>
<dbReference type="Proteomes" id="UP000886885">
    <property type="component" value="Chromosome 19D"/>
</dbReference>
<dbReference type="InterPro" id="IPR005162">
    <property type="entry name" value="Retrotrans_gag_dom"/>
</dbReference>
<keyword evidence="1" id="KW-0479">Metal-binding</keyword>
<keyword evidence="1" id="KW-0862">Zinc</keyword>
<feature type="domain" description="CCHC-type" evidence="3">
    <location>
        <begin position="350"/>
        <end position="366"/>
    </location>
</feature>
<name>A0A8X8C153_POPTO</name>
<dbReference type="AlphaFoldDB" id="A0A8X8C153"/>
<organism evidence="4 5">
    <name type="scientific">Populus tomentosa</name>
    <name type="common">Chinese white poplar</name>
    <dbReference type="NCBI Taxonomy" id="118781"/>
    <lineage>
        <taxon>Eukaryota</taxon>
        <taxon>Viridiplantae</taxon>
        <taxon>Streptophyta</taxon>
        <taxon>Embryophyta</taxon>
        <taxon>Tracheophyta</taxon>
        <taxon>Spermatophyta</taxon>
        <taxon>Magnoliopsida</taxon>
        <taxon>eudicotyledons</taxon>
        <taxon>Gunneridae</taxon>
        <taxon>Pentapetalae</taxon>
        <taxon>rosids</taxon>
        <taxon>fabids</taxon>
        <taxon>Malpighiales</taxon>
        <taxon>Salicaceae</taxon>
        <taxon>Saliceae</taxon>
        <taxon>Populus</taxon>
    </lineage>
</organism>
<dbReference type="SMART" id="SM00343">
    <property type="entry name" value="ZnF_C2HC"/>
    <property type="match status" value="1"/>
</dbReference>
<evidence type="ECO:0000256" key="1">
    <source>
        <dbReference type="PROSITE-ProRule" id="PRU00047"/>
    </source>
</evidence>
<dbReference type="OrthoDB" id="1934635at2759"/>
<comment type="caution">
    <text evidence="4">The sequence shown here is derived from an EMBL/GenBank/DDBJ whole genome shotgun (WGS) entry which is preliminary data.</text>
</comment>
<feature type="compositionally biased region" description="Polar residues" evidence="2">
    <location>
        <begin position="312"/>
        <end position="326"/>
    </location>
</feature>
<keyword evidence="1" id="KW-0863">Zinc-finger</keyword>
<dbReference type="PANTHER" id="PTHR35046">
    <property type="entry name" value="ZINC KNUCKLE (CCHC-TYPE) FAMILY PROTEIN"/>
    <property type="match status" value="1"/>
</dbReference>
<dbReference type="Pfam" id="PF00098">
    <property type="entry name" value="zf-CCHC"/>
    <property type="match status" value="1"/>
</dbReference>
<evidence type="ECO:0000256" key="2">
    <source>
        <dbReference type="SAM" id="MobiDB-lite"/>
    </source>
</evidence>
<proteinExistence type="predicted"/>
<reference evidence="4" key="1">
    <citation type="journal article" date="2020" name="bioRxiv">
        <title>Hybrid origin of Populus tomentosa Carr. identified through genome sequencing and phylogenomic analysis.</title>
        <authorList>
            <person name="An X."/>
            <person name="Gao K."/>
            <person name="Chen Z."/>
            <person name="Li J."/>
            <person name="Yang X."/>
            <person name="Yang X."/>
            <person name="Zhou J."/>
            <person name="Guo T."/>
            <person name="Zhao T."/>
            <person name="Huang S."/>
            <person name="Miao D."/>
            <person name="Khan W.U."/>
            <person name="Rao P."/>
            <person name="Ye M."/>
            <person name="Lei B."/>
            <person name="Liao W."/>
            <person name="Wang J."/>
            <person name="Ji L."/>
            <person name="Li Y."/>
            <person name="Guo B."/>
            <person name="Mustafa N.S."/>
            <person name="Li S."/>
            <person name="Yun Q."/>
            <person name="Keller S.R."/>
            <person name="Mao J."/>
            <person name="Zhang R."/>
            <person name="Strauss S.H."/>
        </authorList>
    </citation>
    <scope>NUCLEOTIDE SEQUENCE</scope>
    <source>
        <strain evidence="4">GM15</strain>
        <tissue evidence="4">Leaf</tissue>
    </source>
</reference>
<dbReference type="Pfam" id="PF03732">
    <property type="entry name" value="Retrotrans_gag"/>
    <property type="match status" value="1"/>
</dbReference>
<evidence type="ECO:0000313" key="4">
    <source>
        <dbReference type="EMBL" id="KAG6737452.1"/>
    </source>
</evidence>
<protein>
    <recommendedName>
        <fullName evidence="3">CCHC-type domain-containing protein</fullName>
    </recommendedName>
</protein>
<evidence type="ECO:0000313" key="5">
    <source>
        <dbReference type="Proteomes" id="UP000886885"/>
    </source>
</evidence>
<sequence length="549" mass="63200">MANARNESEILGGGEREDNLVTGAEFRNFQHETQQTLREIQAALARLTIGNHHRGNDPPDRHPYRNKTNVLFERYPGMPRRQPTYEDTLSEDEDDAETILQGNRRRCQREPDRQMFRMKMDLPSFNGQLQIEGFLDWLVLVERFFDYMDIPEDKRVKLVAYRLLGGASAWWEQLQTIRLRQGKEMVQTWAKMKRLLRSRYLPPDYEQILFKQYQDCRQGSRTVETYLEEFHRLSSRNNLLETEAQQVARFVGGLRWTIQDRVAMQTIYTLTEAVALAIKVETQLDRSKMAAGARNLGDNNRTALNKGKAPMTQPSFSNTVSNSGASTKPVPISPPEIAPRNPYARPGADKCYRCGQPGHRSNQCPKRGTVNLVEPEEDCRREADENEAVYAYEEEEITGGDEGELLSHSLVVQRLFFSLKHQAGRLNRAADALSRRALLLVTLQTEVTGFDHLKELYATDEDFQDVWAKCQTGTSLFSGKAVDLFMITRLLCDADDRSNTVRYRGIDKTRFIAGQRQEHLNVSEIDFKSFQLARQHAHSCSICPWLWRT</sequence>
<dbReference type="PANTHER" id="PTHR35046:SF18">
    <property type="entry name" value="RNA-DIRECTED DNA POLYMERASE"/>
    <property type="match status" value="1"/>
</dbReference>
<feature type="region of interest" description="Disordered" evidence="2">
    <location>
        <begin position="306"/>
        <end position="341"/>
    </location>
</feature>
<dbReference type="GO" id="GO:0003676">
    <property type="term" value="F:nucleic acid binding"/>
    <property type="evidence" value="ECO:0007669"/>
    <property type="project" value="InterPro"/>
</dbReference>
<dbReference type="GO" id="GO:0008270">
    <property type="term" value="F:zinc ion binding"/>
    <property type="evidence" value="ECO:0007669"/>
    <property type="project" value="UniProtKB-KW"/>
</dbReference>